<dbReference type="Pfam" id="PF14432">
    <property type="entry name" value="DYW_deaminase"/>
    <property type="match status" value="1"/>
</dbReference>
<evidence type="ECO:0000256" key="1">
    <source>
        <dbReference type="ARBA" id="ARBA00006643"/>
    </source>
</evidence>
<keyword evidence="2" id="KW-0677">Repeat</keyword>
<dbReference type="GO" id="GO:0005634">
    <property type="term" value="C:nucleus"/>
    <property type="evidence" value="ECO:0007669"/>
    <property type="project" value="InterPro"/>
</dbReference>
<dbReference type="FunFam" id="1.25.40.10:FF:000277">
    <property type="entry name" value="Pentatricopeptide repeat-containing protein, mitochondrial"/>
    <property type="match status" value="1"/>
</dbReference>
<evidence type="ECO:0000259" key="7">
    <source>
        <dbReference type="Pfam" id="PF14432"/>
    </source>
</evidence>
<feature type="compositionally biased region" description="Acidic residues" evidence="6">
    <location>
        <begin position="236"/>
        <end position="249"/>
    </location>
</feature>
<feature type="domain" description="DYW" evidence="7">
    <location>
        <begin position="655"/>
        <end position="733"/>
    </location>
</feature>
<dbReference type="Pfam" id="PF06087">
    <property type="entry name" value="Tyr-DNA_phospho"/>
    <property type="match status" value="1"/>
</dbReference>
<dbReference type="PANTHER" id="PTHR47926">
    <property type="entry name" value="PENTATRICOPEPTIDE REPEAT-CONTAINING PROTEIN"/>
    <property type="match status" value="1"/>
</dbReference>
<organism evidence="8 9">
    <name type="scientific">Gossypium aridum</name>
    <name type="common">American cotton</name>
    <name type="synonym">Erioxylum aridum</name>
    <dbReference type="NCBI Taxonomy" id="34290"/>
    <lineage>
        <taxon>Eukaryota</taxon>
        <taxon>Viridiplantae</taxon>
        <taxon>Streptophyta</taxon>
        <taxon>Embryophyta</taxon>
        <taxon>Tracheophyta</taxon>
        <taxon>Spermatophyta</taxon>
        <taxon>Magnoliopsida</taxon>
        <taxon>eudicotyledons</taxon>
        <taxon>Gunneridae</taxon>
        <taxon>Pentapetalae</taxon>
        <taxon>rosids</taxon>
        <taxon>malvids</taxon>
        <taxon>Malvales</taxon>
        <taxon>Malvaceae</taxon>
        <taxon>Malvoideae</taxon>
        <taxon>Gossypium</taxon>
    </lineage>
</organism>
<evidence type="ECO:0000256" key="6">
    <source>
        <dbReference type="SAM" id="MobiDB-lite"/>
    </source>
</evidence>
<dbReference type="GO" id="GO:0005737">
    <property type="term" value="C:cytoplasm"/>
    <property type="evidence" value="ECO:0007669"/>
    <property type="project" value="UniProtKB-ARBA"/>
</dbReference>
<dbReference type="Pfam" id="PF13041">
    <property type="entry name" value="PPR_2"/>
    <property type="match status" value="1"/>
</dbReference>
<evidence type="ECO:0000256" key="4">
    <source>
        <dbReference type="PIRSR" id="PIRSR610347-3"/>
    </source>
</evidence>
<evidence type="ECO:0000256" key="3">
    <source>
        <dbReference type="ARBA" id="ARBA00061659"/>
    </source>
</evidence>
<evidence type="ECO:0000313" key="8">
    <source>
        <dbReference type="EMBL" id="MBA0674117.1"/>
    </source>
</evidence>
<name>A0A7J8WGF5_GOSAI</name>
<dbReference type="PANTHER" id="PTHR47926:SF500">
    <property type="entry name" value="REPEAT-CONTAINING PROTEIN, PUTATIVE-RELATED"/>
    <property type="match status" value="1"/>
</dbReference>
<protein>
    <recommendedName>
        <fullName evidence="7">DYW domain-containing protein</fullName>
    </recommendedName>
</protein>
<dbReference type="InterPro" id="IPR010347">
    <property type="entry name" value="Tdp1"/>
</dbReference>
<feature type="site" description="Interaction with DNA" evidence="4">
    <location>
        <position position="129"/>
    </location>
</feature>
<dbReference type="Gene3D" id="3.30.870.10">
    <property type="entry name" value="Endonuclease Chain A"/>
    <property type="match status" value="1"/>
</dbReference>
<feature type="repeat" description="PPR" evidence="5">
    <location>
        <begin position="435"/>
        <end position="465"/>
    </location>
</feature>
<dbReference type="InterPro" id="IPR002885">
    <property type="entry name" value="PPR_rpt"/>
</dbReference>
<feature type="region of interest" description="Disordered" evidence="6">
    <location>
        <begin position="236"/>
        <end position="266"/>
    </location>
</feature>
<feature type="repeat" description="PPR" evidence="5">
    <location>
        <begin position="572"/>
        <end position="606"/>
    </location>
</feature>
<dbReference type="PROSITE" id="PS51375">
    <property type="entry name" value="PPR"/>
    <property type="match status" value="3"/>
</dbReference>
<dbReference type="NCBIfam" id="TIGR00756">
    <property type="entry name" value="PPR"/>
    <property type="match status" value="2"/>
</dbReference>
<dbReference type="SUPFAM" id="SSF56024">
    <property type="entry name" value="Phospholipase D/nuclease"/>
    <property type="match status" value="1"/>
</dbReference>
<dbReference type="Proteomes" id="UP000593577">
    <property type="component" value="Unassembled WGS sequence"/>
</dbReference>
<feature type="compositionally biased region" description="Basic and acidic residues" evidence="6">
    <location>
        <begin position="256"/>
        <end position="266"/>
    </location>
</feature>
<dbReference type="InterPro" id="IPR011990">
    <property type="entry name" value="TPR-like_helical_dom_sf"/>
</dbReference>
<evidence type="ECO:0000256" key="2">
    <source>
        <dbReference type="ARBA" id="ARBA00022737"/>
    </source>
</evidence>
<evidence type="ECO:0000313" key="9">
    <source>
        <dbReference type="Proteomes" id="UP000593577"/>
    </source>
</evidence>
<dbReference type="Pfam" id="PF01535">
    <property type="entry name" value="PPR"/>
    <property type="match status" value="4"/>
</dbReference>
<reference evidence="8 9" key="1">
    <citation type="journal article" date="2019" name="Genome Biol. Evol.">
        <title>Insights into the evolution of the New World diploid cottons (Gossypium, subgenus Houzingenia) based on genome sequencing.</title>
        <authorList>
            <person name="Grover C.E."/>
            <person name="Arick M.A. 2nd"/>
            <person name="Thrash A."/>
            <person name="Conover J.L."/>
            <person name="Sanders W.S."/>
            <person name="Peterson D.G."/>
            <person name="Frelichowski J.E."/>
            <person name="Scheffler J.A."/>
            <person name="Scheffler B.E."/>
            <person name="Wendel J.F."/>
        </authorList>
    </citation>
    <scope>NUCLEOTIDE SEQUENCE [LARGE SCALE GENOMIC DNA]</scope>
    <source>
        <strain evidence="8">185</strain>
        <tissue evidence="8">Leaf</tissue>
    </source>
</reference>
<dbReference type="EMBL" id="JABFAA010000001">
    <property type="protein sequence ID" value="MBA0674117.1"/>
    <property type="molecule type" value="Genomic_DNA"/>
</dbReference>
<comment type="caution">
    <text evidence="8">The sequence shown here is derived from an EMBL/GenBank/DDBJ whole genome shotgun (WGS) entry which is preliminary data.</text>
</comment>
<comment type="similarity">
    <text evidence="3">Belongs to the PPR family. PCMP-E subfamily.</text>
</comment>
<dbReference type="GO" id="GO:0008270">
    <property type="term" value="F:zinc ion binding"/>
    <property type="evidence" value="ECO:0007669"/>
    <property type="project" value="InterPro"/>
</dbReference>
<dbReference type="GO" id="GO:0006281">
    <property type="term" value="P:DNA repair"/>
    <property type="evidence" value="ECO:0007669"/>
    <property type="project" value="InterPro"/>
</dbReference>
<feature type="non-terminal residue" evidence="8">
    <location>
        <position position="733"/>
    </location>
</feature>
<evidence type="ECO:0000256" key="5">
    <source>
        <dbReference type="PROSITE-ProRule" id="PRU00708"/>
    </source>
</evidence>
<dbReference type="Gene3D" id="1.25.40.10">
    <property type="entry name" value="Tetratricopeptide repeat domain"/>
    <property type="match status" value="2"/>
</dbReference>
<proteinExistence type="inferred from homology"/>
<dbReference type="AlphaFoldDB" id="A0A7J8WGF5"/>
<comment type="similarity">
    <text evidence="1">Belongs to the PPR family. PCMP-H subfamily.</text>
</comment>
<dbReference type="GO" id="GO:0003723">
    <property type="term" value="F:RNA binding"/>
    <property type="evidence" value="ECO:0007669"/>
    <property type="project" value="InterPro"/>
</dbReference>
<keyword evidence="9" id="KW-1185">Reference proteome</keyword>
<accession>A0A7J8WGF5</accession>
<dbReference type="GO" id="GO:0008081">
    <property type="term" value="F:phosphoric diester hydrolase activity"/>
    <property type="evidence" value="ECO:0007669"/>
    <property type="project" value="InterPro"/>
</dbReference>
<dbReference type="InterPro" id="IPR032867">
    <property type="entry name" value="DYW_dom"/>
</dbReference>
<sequence>VLGQYNWPESQESDFIYGASSIGSSVSAPFLAAFAASVGKKSSQIFDSEESDPEVKNSCSGISPSRRILCFSEKTWQRLRNVGILHDAIPSPSNRVGHPMHVKVARRRFWSKASSSSSGWVYCGSHNFSAAAWGRPISSSVGIKASGLAQTNSTSRLHVCNYELGIIFVFPPMETKCIANQNRTKLDDVALPFIVPAPKYGPKDRPATAQAMREALAELSEREAKSLAEVEITENMTEEVSDEDDEEVNEATNYVNREEERKERSEKRNTVISFHNGRHNHPHFHIAVLMAEKVVATIEIQLAVISTAGLIKRPACASKSLVLEGEVALEDVIRTGFDLDFYVEAALAEQPNKALLLFQHMQLHGVLSDSVTIVSVASAVGQLGLIKRAKIVHSYAICNGYLKYLSVGNAIIAMYAKCGNVSLSRLVFDLMEERDVISWNSIISGYSQNGQASEALFLSEVMLDSEAYTNPVTKLIHGFCLCLFMLSTSTKEIPRFCYKRIKIDANLCNALMDMYVKCGDLDTATRLFNDIPPTERNITSWNVLISGYGMHGYGKEALNLFSQMQQTGIKPDHITFTSLLSACGHAGLINGGRKCFAEMKKHSVSPRVKHYACMVDMLGRAGLLNQAFDMVQQMPIPKNDGVWGVLLLACRIHGDTELTELAARNFEKLAMAFGIMKIDPEMSVQVTNNLRICNDCYSAFKFVSYVYGRKVVVRDAYRFHHFQDGTCSCNDYW</sequence>
<feature type="repeat" description="PPR" evidence="5">
    <location>
        <begin position="537"/>
        <end position="571"/>
    </location>
</feature>
<gene>
    <name evidence="8" type="ORF">Goari_015729</name>
</gene>
<dbReference type="InterPro" id="IPR046960">
    <property type="entry name" value="PPR_At4g14850-like_plant"/>
</dbReference>
<dbReference type="GO" id="GO:0016556">
    <property type="term" value="P:mRNA modification"/>
    <property type="evidence" value="ECO:0007669"/>
    <property type="project" value="UniProtKB-ARBA"/>
</dbReference>